<feature type="compositionally biased region" description="Polar residues" evidence="1">
    <location>
        <begin position="421"/>
        <end position="435"/>
    </location>
</feature>
<dbReference type="OrthoDB" id="3437384at2759"/>
<feature type="compositionally biased region" description="Polar residues" evidence="1">
    <location>
        <begin position="662"/>
        <end position="671"/>
    </location>
</feature>
<dbReference type="Proteomes" id="UP000236621">
    <property type="component" value="Unassembled WGS sequence"/>
</dbReference>
<feature type="region of interest" description="Disordered" evidence="1">
    <location>
        <begin position="110"/>
        <end position="129"/>
    </location>
</feature>
<feature type="region of interest" description="Disordered" evidence="1">
    <location>
        <begin position="145"/>
        <end position="276"/>
    </location>
</feature>
<feature type="compositionally biased region" description="Polar residues" evidence="1">
    <location>
        <begin position="637"/>
        <end position="654"/>
    </location>
</feature>
<feature type="compositionally biased region" description="Basic and acidic residues" evidence="1">
    <location>
        <begin position="145"/>
        <end position="160"/>
    </location>
</feature>
<reference evidence="2 3" key="1">
    <citation type="submission" date="2017-08" db="EMBL/GenBank/DDBJ databases">
        <title>Harnessing the power of phylogenomics to disentangle the directionality and signatures of interkingdom host jumping in the parasitic fungal genus Tolypocladium.</title>
        <authorList>
            <person name="Quandt C.A."/>
            <person name="Patterson W."/>
            <person name="Spatafora J.W."/>
        </authorList>
    </citation>
    <scope>NUCLEOTIDE SEQUENCE [LARGE SCALE GENOMIC DNA]</scope>
    <source>
        <strain evidence="2 3">CBS 113982</strain>
    </source>
</reference>
<keyword evidence="3" id="KW-1185">Reference proteome</keyword>
<feature type="compositionally biased region" description="Polar residues" evidence="1">
    <location>
        <begin position="226"/>
        <end position="243"/>
    </location>
</feature>
<feature type="compositionally biased region" description="Polar residues" evidence="1">
    <location>
        <begin position="863"/>
        <end position="873"/>
    </location>
</feature>
<feature type="compositionally biased region" description="Polar residues" evidence="1">
    <location>
        <begin position="934"/>
        <end position="953"/>
    </location>
</feature>
<feature type="compositionally biased region" description="Polar residues" evidence="1">
    <location>
        <begin position="253"/>
        <end position="262"/>
    </location>
</feature>
<evidence type="ECO:0000313" key="3">
    <source>
        <dbReference type="Proteomes" id="UP000236621"/>
    </source>
</evidence>
<feature type="compositionally biased region" description="Polar residues" evidence="1">
    <location>
        <begin position="352"/>
        <end position="385"/>
    </location>
</feature>
<sequence>MQAFCCCSSRRSGKPIGRRDDEAATSIPTSDPLGLTDNPLITQQTQQLGRLLAHDDGVPDSAPVSPCEGPAELCQLVVDDDSDNQGDGSQSAKRSTRTLDVVRTKLIRHMSQDNEARRQSRMAIGHSEEELARRAELRRFRQKRIQDELDKEGGNDDGSNRSHRSTRYLSPLIDLGQPGNGPRDTIEFTVGDGSAAPEPCAPAPDDTCESGQRRSSCPELAKPGEKSNTSSTVRGNISPSPGMSFTAPVSHPSRPSTAQNMSAPRLAGVSSNPTRLDRVLGTDNDFDIRHGSHAWDDQSALGVWLIAQGMRSRGNSLIRLGDPQSDKAAGQERVRSPSLEFGGIDSVIDTPAPTQDNSMEVSSHSQDTWANAKPSQSRPQPTDSSHSGRGDSDMANISKPCITNLNRPLDHASSDYPSVMPSFQPSPAHSAANNYSLSPEDIENLELSPFQWHGNLSILRDFGHSEGQSSYATAEDDTSNAEKQYGTPASLKRLSQIGFDNKSVTHSETTSFQQREAELRTIEKRFGEVLSRKKDGTPVHSRFKEEFTTVSTHAPIRTSFVTKLQSSISRLSRAGSHSLGSIDNKHSASAEAGLRRLPDYERGGPNDAASHSKLGEMGNASTKQSPSLSGAKGMGGSRQTSLSSPDAAQESSAETEARDRSGQLSQRWTGNKRQDTSDGQAEATAACAKNTLVQVTPPESWAKYPSHNREGRIRRANCDDIVDTQDFALKDLSSIEKKGQGTDIGDAINVPHSGQVCRPLPKRLEKAVRFGLSRLLPSKISSHDPDMGRTLDDSGAPWAGKGIGRNVPEDAPRESQRGRIITMDQRAMTSQGQGQYLVHCRVASASSLATRQIGQFGHHDENSQSTTELVPSNDTRDVSATPASGKAVPDVFVTPISRFHCDAATDTHTLDGRESIKSGGWQSTGERLGRKQRSSTWTDRSMTQPLRTVGSSVSHDDQQLSKSNEPSIRG</sequence>
<feature type="region of interest" description="Disordered" evidence="1">
    <location>
        <begin position="910"/>
        <end position="970"/>
    </location>
</feature>
<dbReference type="AlphaFoldDB" id="A0A2K3Q9D4"/>
<comment type="caution">
    <text evidence="2">The sequence shown here is derived from an EMBL/GenBank/DDBJ whole genome shotgun (WGS) entry which is preliminary data.</text>
</comment>
<dbReference type="EMBL" id="NRSZ01000961">
    <property type="protein sequence ID" value="PNY24160.1"/>
    <property type="molecule type" value="Genomic_DNA"/>
</dbReference>
<feature type="compositionally biased region" description="Polar residues" evidence="1">
    <location>
        <begin position="619"/>
        <end position="628"/>
    </location>
</feature>
<feature type="compositionally biased region" description="Basic and acidic residues" evidence="1">
    <location>
        <begin position="595"/>
        <end position="604"/>
    </location>
</feature>
<name>A0A2K3Q9D4_9HYPO</name>
<feature type="region of interest" description="Disordered" evidence="1">
    <location>
        <begin position="317"/>
        <end position="435"/>
    </location>
</feature>
<accession>A0A2K3Q9D4</accession>
<feature type="compositionally biased region" description="Polar residues" evidence="1">
    <location>
        <begin position="960"/>
        <end position="970"/>
    </location>
</feature>
<proteinExistence type="predicted"/>
<feature type="region of interest" description="Disordered" evidence="1">
    <location>
        <begin position="855"/>
        <end position="885"/>
    </location>
</feature>
<organism evidence="2 3">
    <name type="scientific">Tolypocladium capitatum</name>
    <dbReference type="NCBI Taxonomy" id="45235"/>
    <lineage>
        <taxon>Eukaryota</taxon>
        <taxon>Fungi</taxon>
        <taxon>Dikarya</taxon>
        <taxon>Ascomycota</taxon>
        <taxon>Pezizomycotina</taxon>
        <taxon>Sordariomycetes</taxon>
        <taxon>Hypocreomycetidae</taxon>
        <taxon>Hypocreales</taxon>
        <taxon>Ophiocordycipitaceae</taxon>
        <taxon>Tolypocladium</taxon>
    </lineage>
</organism>
<feature type="region of interest" description="Disordered" evidence="1">
    <location>
        <begin position="595"/>
        <end position="680"/>
    </location>
</feature>
<protein>
    <submittedName>
        <fullName evidence="2">Uncharacterized protein</fullName>
    </submittedName>
</protein>
<evidence type="ECO:0000313" key="2">
    <source>
        <dbReference type="EMBL" id="PNY24160.1"/>
    </source>
</evidence>
<gene>
    <name evidence="2" type="ORF">TCAP_05908</name>
</gene>
<feature type="region of interest" description="Disordered" evidence="1">
    <location>
        <begin position="795"/>
        <end position="815"/>
    </location>
</feature>
<feature type="region of interest" description="Disordered" evidence="1">
    <location>
        <begin position="11"/>
        <end position="38"/>
    </location>
</feature>
<evidence type="ECO:0000256" key="1">
    <source>
        <dbReference type="SAM" id="MobiDB-lite"/>
    </source>
</evidence>